<dbReference type="VEuPathDB" id="FungiDB:GVI51_H09933"/>
<comment type="caution">
    <text evidence="3">The sequence shown here is derived from an EMBL/GenBank/DDBJ whole genome shotgun (WGS) entry which is preliminary data.</text>
</comment>
<comment type="similarity">
    <text evidence="1">Belongs to the SMP-30/CGR1 family.</text>
</comment>
<dbReference type="OMA" id="PRISCCC"/>
<dbReference type="InterPro" id="IPR013658">
    <property type="entry name" value="SGL"/>
</dbReference>
<feature type="domain" description="SMP-30/Gluconolactonase/LRE-like region" evidence="2">
    <location>
        <begin position="20"/>
        <end position="309"/>
    </location>
</feature>
<evidence type="ECO:0000313" key="5">
    <source>
        <dbReference type="Proteomes" id="UP000054886"/>
    </source>
</evidence>
<dbReference type="InterPro" id="IPR011042">
    <property type="entry name" value="6-blade_b-propeller_TolB-like"/>
</dbReference>
<dbReference type="Proteomes" id="UP000054886">
    <property type="component" value="Unassembled WGS sequence"/>
</dbReference>
<reference evidence="3 5" key="1">
    <citation type="submission" date="2015-10" db="EMBL/GenBank/DDBJ databases">
        <title>Draft genomes sequences of Candida glabrata isolates 1A, 1B, 2A, 2B, 3A and 3B.</title>
        <authorList>
            <person name="Haavelsrud O.E."/>
            <person name="Gaustad P."/>
        </authorList>
    </citation>
    <scope>NUCLEOTIDE SEQUENCE [LARGE SCALE GENOMIC DNA]</scope>
    <source>
        <strain evidence="3">910700640</strain>
    </source>
</reference>
<dbReference type="Pfam" id="PF08450">
    <property type="entry name" value="SGL"/>
    <property type="match status" value="1"/>
</dbReference>
<proteinExistence type="inferred from homology"/>
<dbReference type="VEuPathDB" id="FungiDB:CAGL0H10054g"/>
<gene>
    <name evidence="4" type="ORF">AO440_002324</name>
    <name evidence="3" type="ORF">AO440_005446</name>
</gene>
<dbReference type="EMBL" id="LLZZ01000160">
    <property type="protein sequence ID" value="KTA97473.1"/>
    <property type="molecule type" value="Genomic_DNA"/>
</dbReference>
<dbReference type="GO" id="GO:0004341">
    <property type="term" value="F:gluconolactonase activity"/>
    <property type="evidence" value="ECO:0007669"/>
    <property type="project" value="TreeGrafter"/>
</dbReference>
<dbReference type="Gene3D" id="2.120.10.30">
    <property type="entry name" value="TolB, C-terminal domain"/>
    <property type="match status" value="1"/>
</dbReference>
<dbReference type="OrthoDB" id="423498at2759"/>
<dbReference type="VEuPathDB" id="FungiDB:GW608_H10087"/>
<evidence type="ECO:0000259" key="2">
    <source>
        <dbReference type="Pfam" id="PF08450"/>
    </source>
</evidence>
<sequence length="353" mass="38909">MGKTKYQELQPFYHVADARLSEGLTYIKETDTLLWVDIYRGEIHRLDSVSASGTANHKVFNVSQSTYSSGAAIKYPKTPTPLRESVGCIFPVITDGQVDTVLFGSKFGVGRCQFSSGEWEYLTLYSHCPELASGDRWLDLRSNDGNVSPDGKSLYVGVMCDFHVPMQDIGAIVRVDLVGSAALPLPVHLVIDRVKIPNAIHWNSAGTKMYWTDSLHFCLWEQDGDDSSTKKKLIDVQRHNPEFESPEPDGSATDLVNNVVYVCVWSTHKVQKYSLEDGTLLHEYVLPQSTPRISSCCFVGRDLCITTANLDIEQGSSASGDSVGGCIYKLTDVLDSSTDVGSAKRQPDISQLP</sequence>
<evidence type="ECO:0000313" key="4">
    <source>
        <dbReference type="EMBL" id="KTA97473.1"/>
    </source>
</evidence>
<dbReference type="EMBL" id="LLZZ01000175">
    <property type="protein sequence ID" value="KTA96066.1"/>
    <property type="molecule type" value="Genomic_DNA"/>
</dbReference>
<evidence type="ECO:0000256" key="1">
    <source>
        <dbReference type="ARBA" id="ARBA00008853"/>
    </source>
</evidence>
<dbReference type="AlphaFoldDB" id="A0A0W0CRX4"/>
<dbReference type="GO" id="GO:0005509">
    <property type="term" value="F:calcium ion binding"/>
    <property type="evidence" value="ECO:0007669"/>
    <property type="project" value="TreeGrafter"/>
</dbReference>
<organism evidence="3 5">
    <name type="scientific">Candida glabrata</name>
    <name type="common">Yeast</name>
    <name type="synonym">Torulopsis glabrata</name>
    <dbReference type="NCBI Taxonomy" id="5478"/>
    <lineage>
        <taxon>Eukaryota</taxon>
        <taxon>Fungi</taxon>
        <taxon>Dikarya</taxon>
        <taxon>Ascomycota</taxon>
        <taxon>Saccharomycotina</taxon>
        <taxon>Saccharomycetes</taxon>
        <taxon>Saccharomycetales</taxon>
        <taxon>Saccharomycetaceae</taxon>
        <taxon>Nakaseomyces</taxon>
    </lineage>
</organism>
<dbReference type="PANTHER" id="PTHR10907">
    <property type="entry name" value="REGUCALCIN"/>
    <property type="match status" value="1"/>
</dbReference>
<name>A0A0W0CRX4_CANGB</name>
<evidence type="ECO:0000313" key="3">
    <source>
        <dbReference type="EMBL" id="KTA96066.1"/>
    </source>
</evidence>
<dbReference type="VEuPathDB" id="FungiDB:B1J91_H10054g"/>
<accession>A0A0W0CRX4</accession>
<dbReference type="VEuPathDB" id="FungiDB:GWK60_H09999"/>
<dbReference type="PANTHER" id="PTHR10907:SF47">
    <property type="entry name" value="REGUCALCIN"/>
    <property type="match status" value="1"/>
</dbReference>
<protein>
    <recommendedName>
        <fullName evidence="2">SMP-30/Gluconolactonase/LRE-like region domain-containing protein</fullName>
    </recommendedName>
</protein>
<dbReference type="SUPFAM" id="SSF63829">
    <property type="entry name" value="Calcium-dependent phosphotriesterase"/>
    <property type="match status" value="1"/>
</dbReference>